<dbReference type="Pfam" id="PF00753">
    <property type="entry name" value="Lactamase_B"/>
    <property type="match status" value="1"/>
</dbReference>
<dbReference type="InterPro" id="IPR032282">
    <property type="entry name" value="HAGH_C"/>
</dbReference>
<dbReference type="UniPathway" id="UPA00619">
    <property type="reaction ID" value="UER00676"/>
</dbReference>
<comment type="similarity">
    <text evidence="3 7">Belongs to the metallo-beta-lactamase superfamily. Glyoxalase II family.</text>
</comment>
<feature type="binding site" evidence="7">
    <location>
        <position position="67"/>
    </location>
    <ligand>
        <name>Zn(2+)</name>
        <dbReference type="ChEBI" id="CHEBI:29105"/>
        <label>1</label>
    </ligand>
</feature>
<feature type="binding site" evidence="7">
    <location>
        <position position="71"/>
    </location>
    <ligand>
        <name>Zn(2+)</name>
        <dbReference type="ChEBI" id="CHEBI:29105"/>
        <label>2</label>
    </ligand>
</feature>
<evidence type="ECO:0000256" key="4">
    <source>
        <dbReference type="ARBA" id="ARBA00022723"/>
    </source>
</evidence>
<keyword evidence="6 7" id="KW-0862">Zinc</keyword>
<dbReference type="CDD" id="cd07723">
    <property type="entry name" value="hydroxyacylglutathione_hydrolase_MBL-fold"/>
    <property type="match status" value="1"/>
</dbReference>
<keyword evidence="4 7" id="KW-0479">Metal-binding</keyword>
<comment type="catalytic activity">
    <reaction evidence="1 7">
        <text>an S-(2-hydroxyacyl)glutathione + H2O = a 2-hydroxy carboxylate + glutathione + H(+)</text>
        <dbReference type="Rhea" id="RHEA:21864"/>
        <dbReference type="ChEBI" id="CHEBI:15377"/>
        <dbReference type="ChEBI" id="CHEBI:15378"/>
        <dbReference type="ChEBI" id="CHEBI:57925"/>
        <dbReference type="ChEBI" id="CHEBI:58896"/>
        <dbReference type="ChEBI" id="CHEBI:71261"/>
        <dbReference type="EC" id="3.1.2.6"/>
    </reaction>
</comment>
<evidence type="ECO:0000256" key="6">
    <source>
        <dbReference type="ARBA" id="ARBA00022833"/>
    </source>
</evidence>
<comment type="subunit">
    <text evidence="7">Monomer.</text>
</comment>
<dbReference type="SUPFAM" id="SSF56281">
    <property type="entry name" value="Metallo-hydrolase/oxidoreductase"/>
    <property type="match status" value="1"/>
</dbReference>
<dbReference type="AlphaFoldDB" id="V5SA35"/>
<organism evidence="9 10">
    <name type="scientific">Hyphomicrobium nitrativorans NL23</name>
    <dbReference type="NCBI Taxonomy" id="1029756"/>
    <lineage>
        <taxon>Bacteria</taxon>
        <taxon>Pseudomonadati</taxon>
        <taxon>Pseudomonadota</taxon>
        <taxon>Alphaproteobacteria</taxon>
        <taxon>Hyphomicrobiales</taxon>
        <taxon>Hyphomicrobiaceae</taxon>
        <taxon>Hyphomicrobium</taxon>
    </lineage>
</organism>
<dbReference type="HOGENOM" id="CLU_030571_4_1_5"/>
<feature type="binding site" evidence="7">
    <location>
        <position position="182"/>
    </location>
    <ligand>
        <name>Zn(2+)</name>
        <dbReference type="ChEBI" id="CHEBI:29105"/>
        <label>2</label>
    </ligand>
</feature>
<keyword evidence="5 7" id="KW-0378">Hydrolase</keyword>
<dbReference type="InterPro" id="IPR035680">
    <property type="entry name" value="Clx_II_MBL"/>
</dbReference>
<evidence type="ECO:0000313" key="10">
    <source>
        <dbReference type="Proteomes" id="UP000018542"/>
    </source>
</evidence>
<protein>
    <recommendedName>
        <fullName evidence="7">Hydroxyacylglutathione hydrolase</fullName>
        <ecNumber evidence="7">3.1.2.6</ecNumber>
    </recommendedName>
    <alternativeName>
        <fullName evidence="7">Glyoxalase II</fullName>
        <shortName evidence="7">Glx II</shortName>
    </alternativeName>
</protein>
<keyword evidence="10" id="KW-1185">Reference proteome</keyword>
<gene>
    <name evidence="7" type="primary">gloB</name>
    <name evidence="9" type="ORF">W911_02940</name>
</gene>
<evidence type="ECO:0000313" key="9">
    <source>
        <dbReference type="EMBL" id="AHB47601.1"/>
    </source>
</evidence>
<feature type="domain" description="Metallo-beta-lactamase" evidence="8">
    <location>
        <begin position="24"/>
        <end position="182"/>
    </location>
</feature>
<reference evidence="9 10" key="1">
    <citation type="journal article" date="2014" name="Genome Announc.">
        <title>Complete Genome Sequence of Hyphomicrobium nitrativorans Strain NL23, a Denitrifying Bacterium Isolated from Biofilm of a Methanol-Fed Denitrification System Treating Seawater at the Montreal Biodome.</title>
        <authorList>
            <person name="Martineau C."/>
            <person name="Villeneuve C."/>
            <person name="Mauffrey F."/>
            <person name="Villemur R."/>
        </authorList>
    </citation>
    <scope>NUCLEOTIDE SEQUENCE [LARGE SCALE GENOMIC DNA]</scope>
    <source>
        <strain evidence="9">NL23</strain>
    </source>
</reference>
<dbReference type="InterPro" id="IPR001279">
    <property type="entry name" value="Metallo-B-lactamas"/>
</dbReference>
<dbReference type="SMART" id="SM00849">
    <property type="entry name" value="Lactamase_B"/>
    <property type="match status" value="1"/>
</dbReference>
<evidence type="ECO:0000256" key="5">
    <source>
        <dbReference type="ARBA" id="ARBA00022801"/>
    </source>
</evidence>
<dbReference type="PANTHER" id="PTHR43705">
    <property type="entry name" value="HYDROXYACYLGLUTATHIONE HYDROLASE"/>
    <property type="match status" value="1"/>
</dbReference>
<comment type="pathway">
    <text evidence="2 7">Secondary metabolite metabolism; methylglyoxal degradation; (R)-lactate from methylglyoxal: step 2/2.</text>
</comment>
<dbReference type="KEGG" id="hni:W911_02940"/>
<feature type="binding site" evidence="7">
    <location>
        <position position="125"/>
    </location>
    <ligand>
        <name>Zn(2+)</name>
        <dbReference type="ChEBI" id="CHEBI:29105"/>
        <label>1</label>
    </ligand>
</feature>
<feature type="binding site" evidence="7">
    <location>
        <position position="144"/>
    </location>
    <ligand>
        <name>Zn(2+)</name>
        <dbReference type="ChEBI" id="CHEBI:29105"/>
        <label>2</label>
    </ligand>
</feature>
<dbReference type="InterPro" id="IPR036866">
    <property type="entry name" value="RibonucZ/Hydroxyglut_hydro"/>
</dbReference>
<proteinExistence type="inferred from homology"/>
<evidence type="ECO:0000259" key="8">
    <source>
        <dbReference type="SMART" id="SM00849"/>
    </source>
</evidence>
<dbReference type="STRING" id="1029756.W911_02940"/>
<dbReference type="Gene3D" id="3.60.15.10">
    <property type="entry name" value="Ribonuclease Z/Hydroxyacylglutathione hydrolase-like"/>
    <property type="match status" value="1"/>
</dbReference>
<dbReference type="InterPro" id="IPR050110">
    <property type="entry name" value="Glyoxalase_II_hydrolase"/>
</dbReference>
<dbReference type="GO" id="GO:0019243">
    <property type="term" value="P:methylglyoxal catabolic process to D-lactate via S-lactoyl-glutathione"/>
    <property type="evidence" value="ECO:0007669"/>
    <property type="project" value="UniProtKB-UniRule"/>
</dbReference>
<dbReference type="EC" id="3.1.2.6" evidence="7"/>
<dbReference type="PANTHER" id="PTHR43705:SF1">
    <property type="entry name" value="HYDROXYACYLGLUTATHIONE HYDROLASE GLOB"/>
    <property type="match status" value="1"/>
</dbReference>
<dbReference type="InterPro" id="IPR017782">
    <property type="entry name" value="Hydroxyacylglutathione_Hdrlase"/>
</dbReference>
<dbReference type="GO" id="GO:0046872">
    <property type="term" value="F:metal ion binding"/>
    <property type="evidence" value="ECO:0007669"/>
    <property type="project" value="UniProtKB-KW"/>
</dbReference>
<accession>V5SA35</accession>
<dbReference type="GO" id="GO:0004416">
    <property type="term" value="F:hydroxyacylglutathione hydrolase activity"/>
    <property type="evidence" value="ECO:0007669"/>
    <property type="project" value="UniProtKB-UniRule"/>
</dbReference>
<evidence type="ECO:0000256" key="2">
    <source>
        <dbReference type="ARBA" id="ARBA00004963"/>
    </source>
</evidence>
<dbReference type="Pfam" id="PF16123">
    <property type="entry name" value="HAGH_C"/>
    <property type="match status" value="1"/>
</dbReference>
<dbReference type="PATRIC" id="fig|1029756.8.peg.619"/>
<comment type="cofactor">
    <cofactor evidence="7">
        <name>Zn(2+)</name>
        <dbReference type="ChEBI" id="CHEBI:29105"/>
    </cofactor>
    <text evidence="7">Binds 2 Zn(2+) ions per subunit.</text>
</comment>
<sequence>MRIGAPVYGAMIQPDIHQFPCLKDNFGVLVHDEESGVTLAIDAPDADAVERALDRKGWRLTHILVTHHHADHTAGIPALKASSGCTVIGPRAEAQRIPELDQEVGEPDTLAFGGLRAAVIDTPGHTIGHVSYWFPEAKVAFVGDTLFAMGCGRVLEGTAEMMWGSLMKIAALPPDTALYCGHEYTVANGRFGLSIEPDNLKLKARLDEAERLRADGQPTLPTRVDAELETNVFLRADQRSIRERVGLPLAPDWKVFAEVRERKNRA</sequence>
<feature type="binding site" evidence="7">
    <location>
        <position position="69"/>
    </location>
    <ligand>
        <name>Zn(2+)</name>
        <dbReference type="ChEBI" id="CHEBI:29105"/>
        <label>1</label>
    </ligand>
</feature>
<comment type="function">
    <text evidence="7">Thiolesterase that catalyzes the hydrolysis of S-D-lactoyl-glutathione to form glutathione and D-lactic acid.</text>
</comment>
<feature type="binding site" evidence="7">
    <location>
        <position position="144"/>
    </location>
    <ligand>
        <name>Zn(2+)</name>
        <dbReference type="ChEBI" id="CHEBI:29105"/>
        <label>1</label>
    </ligand>
</feature>
<dbReference type="PIRSF" id="PIRSF005457">
    <property type="entry name" value="Glx"/>
    <property type="match status" value="1"/>
</dbReference>
<dbReference type="EMBL" id="CP006912">
    <property type="protein sequence ID" value="AHB47601.1"/>
    <property type="molecule type" value="Genomic_DNA"/>
</dbReference>
<evidence type="ECO:0000256" key="7">
    <source>
        <dbReference type="HAMAP-Rule" id="MF_01374"/>
    </source>
</evidence>
<feature type="binding site" evidence="7">
    <location>
        <position position="72"/>
    </location>
    <ligand>
        <name>Zn(2+)</name>
        <dbReference type="ChEBI" id="CHEBI:29105"/>
        <label>2</label>
    </ligand>
</feature>
<dbReference type="Proteomes" id="UP000018542">
    <property type="component" value="Chromosome"/>
</dbReference>
<dbReference type="HAMAP" id="MF_01374">
    <property type="entry name" value="Glyoxalase_2"/>
    <property type="match status" value="1"/>
</dbReference>
<evidence type="ECO:0000256" key="1">
    <source>
        <dbReference type="ARBA" id="ARBA00001623"/>
    </source>
</evidence>
<dbReference type="NCBIfam" id="TIGR03413">
    <property type="entry name" value="GSH_gloB"/>
    <property type="match status" value="1"/>
</dbReference>
<evidence type="ECO:0000256" key="3">
    <source>
        <dbReference type="ARBA" id="ARBA00006759"/>
    </source>
</evidence>
<name>V5SA35_9HYPH</name>